<keyword evidence="2" id="KW-1185">Reference proteome</keyword>
<dbReference type="EMBL" id="JACYTQ010000011">
    <property type="protein sequence ID" value="MBD8491174.1"/>
    <property type="molecule type" value="Genomic_DNA"/>
</dbReference>
<reference evidence="1 2" key="1">
    <citation type="submission" date="2020-09" db="EMBL/GenBank/DDBJ databases">
        <title>Echinicola sp. CAU 1574 isolated from sand of Sido Beach.</title>
        <authorList>
            <person name="Kim W."/>
        </authorList>
    </citation>
    <scope>NUCLEOTIDE SEQUENCE [LARGE SCALE GENOMIC DNA]</scope>
    <source>
        <strain evidence="1 2">CAU 1574</strain>
    </source>
</reference>
<protein>
    <submittedName>
        <fullName evidence="1">DUF1684 domain-containing protein</fullName>
    </submittedName>
</protein>
<accession>A0ABR9AQY5</accession>
<dbReference type="Proteomes" id="UP000647133">
    <property type="component" value="Unassembled WGS sequence"/>
</dbReference>
<evidence type="ECO:0000313" key="1">
    <source>
        <dbReference type="EMBL" id="MBD8491174.1"/>
    </source>
</evidence>
<dbReference type="PANTHER" id="PTHR41913">
    <property type="entry name" value="DUF1684 DOMAIN-CONTAINING PROTEIN"/>
    <property type="match status" value="1"/>
</dbReference>
<dbReference type="Pfam" id="PF07920">
    <property type="entry name" value="DUF1684"/>
    <property type="match status" value="1"/>
</dbReference>
<sequence>MKQKQLLLAGVGLVVLVTFIYMFTGGESTAGYQESVLSEREKQFKFLKFNDESPLTAVQKRSFDSLNCFPIDEKFRVRARIVPLQNKELLEIPMTDGSKERYLKHSYADFEIAGTSQRLLLLQPVNEVDKKNFFLPFADETSGGLTYGGGRYLNLRQDGLNSITIDFNLAYNPYCAYNADYACPIPPKENILSIAIEAGEKNYEE</sequence>
<dbReference type="InterPro" id="IPR012467">
    <property type="entry name" value="DUF1684"/>
</dbReference>
<dbReference type="RefSeq" id="WP_192012053.1">
    <property type="nucleotide sequence ID" value="NZ_JACYTQ010000011.1"/>
</dbReference>
<comment type="caution">
    <text evidence="1">The sequence shown here is derived from an EMBL/GenBank/DDBJ whole genome shotgun (WGS) entry which is preliminary data.</text>
</comment>
<dbReference type="PANTHER" id="PTHR41913:SF1">
    <property type="entry name" value="DUF1684 DOMAIN-CONTAINING PROTEIN"/>
    <property type="match status" value="1"/>
</dbReference>
<proteinExistence type="predicted"/>
<evidence type="ECO:0000313" key="2">
    <source>
        <dbReference type="Proteomes" id="UP000647133"/>
    </source>
</evidence>
<gene>
    <name evidence="1" type="ORF">IFO69_20645</name>
</gene>
<name>A0ABR9AQY5_9BACT</name>
<organism evidence="1 2">
    <name type="scientific">Echinicola arenosa</name>
    <dbReference type="NCBI Taxonomy" id="2774144"/>
    <lineage>
        <taxon>Bacteria</taxon>
        <taxon>Pseudomonadati</taxon>
        <taxon>Bacteroidota</taxon>
        <taxon>Cytophagia</taxon>
        <taxon>Cytophagales</taxon>
        <taxon>Cyclobacteriaceae</taxon>
        <taxon>Echinicola</taxon>
    </lineage>
</organism>